<dbReference type="AlphaFoldDB" id="A0A9P1C803"/>
<dbReference type="EMBL" id="CAMXCT010001101">
    <property type="protein sequence ID" value="CAI3986641.1"/>
    <property type="molecule type" value="Genomic_DNA"/>
</dbReference>
<feature type="compositionally biased region" description="Basic residues" evidence="2">
    <location>
        <begin position="151"/>
        <end position="161"/>
    </location>
</feature>
<gene>
    <name evidence="4" type="ORF">C1SCF055_LOCUS13983</name>
</gene>
<keyword evidence="1" id="KW-0106">Calcium</keyword>
<feature type="compositionally biased region" description="Basic and acidic residues" evidence="2">
    <location>
        <begin position="203"/>
        <end position="227"/>
    </location>
</feature>
<dbReference type="InterPro" id="IPR011992">
    <property type="entry name" value="EF-hand-dom_pair"/>
</dbReference>
<comment type="caution">
    <text evidence="4">The sequence shown here is derived from an EMBL/GenBank/DDBJ whole genome shotgun (WGS) entry which is preliminary data.</text>
</comment>
<keyword evidence="7" id="KW-1185">Reference proteome</keyword>
<dbReference type="Gene3D" id="1.10.238.10">
    <property type="entry name" value="EF-hand"/>
    <property type="match status" value="2"/>
</dbReference>
<dbReference type="EMBL" id="CAMXCT030001101">
    <property type="protein sequence ID" value="CAL4773953.1"/>
    <property type="molecule type" value="Genomic_DNA"/>
</dbReference>
<feature type="region of interest" description="Disordered" evidence="2">
    <location>
        <begin position="203"/>
        <end position="241"/>
    </location>
</feature>
<evidence type="ECO:0000313" key="7">
    <source>
        <dbReference type="Proteomes" id="UP001152797"/>
    </source>
</evidence>
<dbReference type="CDD" id="cd00051">
    <property type="entry name" value="EFh"/>
    <property type="match status" value="1"/>
</dbReference>
<evidence type="ECO:0000313" key="5">
    <source>
        <dbReference type="EMBL" id="CAL1140016.1"/>
    </source>
</evidence>
<reference evidence="5" key="2">
    <citation type="submission" date="2024-04" db="EMBL/GenBank/DDBJ databases">
        <authorList>
            <person name="Chen Y."/>
            <person name="Shah S."/>
            <person name="Dougan E. K."/>
            <person name="Thang M."/>
            <person name="Chan C."/>
        </authorList>
    </citation>
    <scope>NUCLEOTIDE SEQUENCE [LARGE SCALE GENOMIC DNA]</scope>
</reference>
<dbReference type="SMART" id="SM00054">
    <property type="entry name" value="EFh"/>
    <property type="match status" value="4"/>
</dbReference>
<name>A0A9P1C803_9DINO</name>
<evidence type="ECO:0000313" key="4">
    <source>
        <dbReference type="EMBL" id="CAI3986641.1"/>
    </source>
</evidence>
<dbReference type="EMBL" id="CAMXCT020001101">
    <property type="protein sequence ID" value="CAL1140016.1"/>
    <property type="molecule type" value="Genomic_DNA"/>
</dbReference>
<sequence length="503" mass="57622">MPFRLAPLKRRVSPSAREPWKGVVACETSLPSLAKGLQGSDIGAWVPSPKTGNEETLPQIQEIADRIASRYAGGLNKLNEVQRAWRQKQDALQRKRQNRLSQGGEEEPILSPSCRDDSSPGSFTAREASREGLQPSTSGASRLPSGSSSTRRNRTRKKTWPRKADVPDAPEDVPDQVEEKETRIKDVLKSGLGDLFHQKREVYHEDPELHETHLPRERQSVLRRSESMRSQGGKGFEEEDARFGKGFVSDADAASVMNSSANMEDSRMKRPRESAVPRRTTLFSKKNPRMVRQQEALHVEDDGERHGRQLSFATCSELAKKHRFTVPIVRHALEEFLSLDKNGDGRLSLNEFEQAIRDRCNIAPDEATPYHLLHLNWSKADKDNDSEINFEEFLLWSTEHLFTEELVVNDPQERYMRELARKFNLPLDQVEKCYKTFMSSDSNRNGFIEEGEFRSCVANLWNCDMEDIPATRFRQFWLEADKGRLGKLSFEVFLIWYMTIGVR</sequence>
<evidence type="ECO:0000256" key="1">
    <source>
        <dbReference type="ARBA" id="ARBA00022837"/>
    </source>
</evidence>
<proteinExistence type="predicted"/>
<dbReference type="OrthoDB" id="26525at2759"/>
<feature type="compositionally biased region" description="Basic and acidic residues" evidence="2">
    <location>
        <begin position="264"/>
        <end position="276"/>
    </location>
</feature>
<feature type="region of interest" description="Disordered" evidence="2">
    <location>
        <begin position="258"/>
        <end position="277"/>
    </location>
</feature>
<evidence type="ECO:0000256" key="2">
    <source>
        <dbReference type="SAM" id="MobiDB-lite"/>
    </source>
</evidence>
<accession>A0A9P1C803</accession>
<dbReference type="InterPro" id="IPR018247">
    <property type="entry name" value="EF_Hand_1_Ca_BS"/>
</dbReference>
<feature type="region of interest" description="Disordered" evidence="2">
    <location>
        <begin position="85"/>
        <end position="180"/>
    </location>
</feature>
<dbReference type="PROSITE" id="PS50222">
    <property type="entry name" value="EF_HAND_2"/>
    <property type="match status" value="2"/>
</dbReference>
<dbReference type="Proteomes" id="UP001152797">
    <property type="component" value="Unassembled WGS sequence"/>
</dbReference>
<feature type="compositionally biased region" description="Low complexity" evidence="2">
    <location>
        <begin position="136"/>
        <end position="150"/>
    </location>
</feature>
<evidence type="ECO:0000313" key="6">
    <source>
        <dbReference type="EMBL" id="CAL4773953.1"/>
    </source>
</evidence>
<dbReference type="PROSITE" id="PS00018">
    <property type="entry name" value="EF_HAND_1"/>
    <property type="match status" value="2"/>
</dbReference>
<feature type="domain" description="EF-hand" evidence="3">
    <location>
        <begin position="428"/>
        <end position="463"/>
    </location>
</feature>
<dbReference type="SUPFAM" id="SSF47473">
    <property type="entry name" value="EF-hand"/>
    <property type="match status" value="1"/>
</dbReference>
<dbReference type="InterPro" id="IPR002048">
    <property type="entry name" value="EF_hand_dom"/>
</dbReference>
<organism evidence="4">
    <name type="scientific">Cladocopium goreaui</name>
    <dbReference type="NCBI Taxonomy" id="2562237"/>
    <lineage>
        <taxon>Eukaryota</taxon>
        <taxon>Sar</taxon>
        <taxon>Alveolata</taxon>
        <taxon>Dinophyceae</taxon>
        <taxon>Suessiales</taxon>
        <taxon>Symbiodiniaceae</taxon>
        <taxon>Cladocopium</taxon>
    </lineage>
</organism>
<protein>
    <submittedName>
        <fullName evidence="6">EF-hand domain-containing protein</fullName>
    </submittedName>
</protein>
<reference evidence="4" key="1">
    <citation type="submission" date="2022-10" db="EMBL/GenBank/DDBJ databases">
        <authorList>
            <person name="Chen Y."/>
            <person name="Dougan E. K."/>
            <person name="Chan C."/>
            <person name="Rhodes N."/>
            <person name="Thang M."/>
        </authorList>
    </citation>
    <scope>NUCLEOTIDE SEQUENCE</scope>
</reference>
<evidence type="ECO:0000259" key="3">
    <source>
        <dbReference type="PROSITE" id="PS50222"/>
    </source>
</evidence>
<dbReference type="GO" id="GO:0005509">
    <property type="term" value="F:calcium ion binding"/>
    <property type="evidence" value="ECO:0007669"/>
    <property type="project" value="InterPro"/>
</dbReference>
<dbReference type="Pfam" id="PF13202">
    <property type="entry name" value="EF-hand_5"/>
    <property type="match status" value="1"/>
</dbReference>
<feature type="domain" description="EF-hand" evidence="3">
    <location>
        <begin position="327"/>
        <end position="362"/>
    </location>
</feature>